<keyword evidence="4" id="KW-1185">Reference proteome</keyword>
<keyword evidence="1" id="KW-0004">4Fe-4S</keyword>
<dbReference type="GO" id="GO:0045004">
    <property type="term" value="P:DNA replication proofreading"/>
    <property type="evidence" value="ECO:0007669"/>
    <property type="project" value="TreeGrafter"/>
</dbReference>
<dbReference type="EC" id="2.7.7.7" evidence="1"/>
<comment type="subcellular location">
    <subcellularLocation>
        <location evidence="1">Nucleus</location>
    </subcellularLocation>
</comment>
<comment type="similarity">
    <text evidence="1">Belongs to the DNA polymerase type-B family.</text>
</comment>
<dbReference type="Ensembl" id="ENSBGRT00000011609.1">
    <property type="protein sequence ID" value="ENSBGRP00000010114.1"/>
    <property type="gene ID" value="ENSBGRG00000006115.1"/>
</dbReference>
<dbReference type="GO" id="GO:0008310">
    <property type="term" value="F:single-stranded DNA 3'-5' DNA exonuclease activity"/>
    <property type="evidence" value="ECO:0007669"/>
    <property type="project" value="TreeGrafter"/>
</dbReference>
<reference evidence="3" key="2">
    <citation type="submission" date="2025-08" db="UniProtKB">
        <authorList>
            <consortium name="Ensembl"/>
        </authorList>
    </citation>
    <scope>IDENTIFICATION</scope>
</reference>
<dbReference type="GO" id="GO:0008270">
    <property type="term" value="F:zinc ion binding"/>
    <property type="evidence" value="ECO:0007669"/>
    <property type="project" value="UniProtKB-KW"/>
</dbReference>
<comment type="cofactor">
    <cofactor evidence="1">
        <name>[4Fe-4S] cluster</name>
        <dbReference type="ChEBI" id="CHEBI:49883"/>
    </cofactor>
</comment>
<keyword evidence="1" id="KW-0239">DNA-directed DNA polymerase</keyword>
<evidence type="ECO:0000313" key="4">
    <source>
        <dbReference type="Proteomes" id="UP000694520"/>
    </source>
</evidence>
<keyword evidence="1" id="KW-0408">Iron</keyword>
<accession>A0A8B9WV17</accession>
<keyword evidence="1" id="KW-0863">Zinc-finger</keyword>
<evidence type="ECO:0000256" key="2">
    <source>
        <dbReference type="SAM" id="MobiDB-lite"/>
    </source>
</evidence>
<feature type="compositionally biased region" description="Acidic residues" evidence="2">
    <location>
        <begin position="33"/>
        <end position="53"/>
    </location>
</feature>
<gene>
    <name evidence="3" type="primary">POLE</name>
</gene>
<sequence length="399" mass="43990">MDPSNYGGIKGTVPSRIHCGQDSPEEGRAQQGEPEEEEDEDEEEEEEDEGGAQELDVEDLLENNWNILQFLPQAASCQSYFLMIVSAYIVAVYHSMKEELRRSTPGSTPVRRRGASQLSQEAQGEAGALPGMITFSQDYVANELTQNFFTITQKIQKKVTGSRNSTELSEMFPVLPGSHLLLNNPALEFIKYVCKVLSLDTNITNQVNKLTRDLLRLVDVGEFSEEAQFRDPCRSYVLPEVICHNCNFCRDLDLCKDPSFSQDGTVLPQWLCSNCQVAYDSSVIEMALVEALQKKLMAFTLQDLVSSGPSAGSATSLTTPPVGGGLISKQFAPIGALISYVRGVRALTPLMCVQVSSCSLILQGDTSWVRPRPRAQLTLSYSICWAPIGADCWLHGPLF</sequence>
<dbReference type="GO" id="GO:0006272">
    <property type="term" value="P:leading strand elongation"/>
    <property type="evidence" value="ECO:0007669"/>
    <property type="project" value="TreeGrafter"/>
</dbReference>
<dbReference type="GO" id="GO:0000278">
    <property type="term" value="P:mitotic cell cycle"/>
    <property type="evidence" value="ECO:0007669"/>
    <property type="project" value="TreeGrafter"/>
</dbReference>
<comment type="catalytic activity">
    <reaction evidence="1">
        <text>DNA(n) + a 2'-deoxyribonucleoside 5'-triphosphate = DNA(n+1) + diphosphate</text>
        <dbReference type="Rhea" id="RHEA:22508"/>
        <dbReference type="Rhea" id="RHEA-COMP:17339"/>
        <dbReference type="Rhea" id="RHEA-COMP:17340"/>
        <dbReference type="ChEBI" id="CHEBI:33019"/>
        <dbReference type="ChEBI" id="CHEBI:61560"/>
        <dbReference type="ChEBI" id="CHEBI:173112"/>
        <dbReference type="EC" id="2.7.7.7"/>
    </reaction>
</comment>
<protein>
    <recommendedName>
        <fullName evidence="1">DNA polymerase epsilon catalytic subunit</fullName>
        <ecNumber evidence="1">2.7.7.7</ecNumber>
    </recommendedName>
</protein>
<dbReference type="GeneTree" id="ENSGT00390000010194"/>
<keyword evidence="1" id="KW-0808">Transferase</keyword>
<keyword evidence="1" id="KW-0479">Metal-binding</keyword>
<dbReference type="GO" id="GO:0006287">
    <property type="term" value="P:base-excision repair, gap-filling"/>
    <property type="evidence" value="ECO:0007669"/>
    <property type="project" value="TreeGrafter"/>
</dbReference>
<keyword evidence="1" id="KW-0548">Nucleotidyltransferase</keyword>
<organism evidence="3 4">
    <name type="scientific">Bos mutus grunniens</name>
    <name type="common">Wild yak</name>
    <name type="synonym">Bos grunniens</name>
    <dbReference type="NCBI Taxonomy" id="30521"/>
    <lineage>
        <taxon>Eukaryota</taxon>
        <taxon>Metazoa</taxon>
        <taxon>Chordata</taxon>
        <taxon>Craniata</taxon>
        <taxon>Vertebrata</taxon>
        <taxon>Euteleostomi</taxon>
        <taxon>Mammalia</taxon>
        <taxon>Eutheria</taxon>
        <taxon>Laurasiatheria</taxon>
        <taxon>Artiodactyla</taxon>
        <taxon>Ruminantia</taxon>
        <taxon>Pecora</taxon>
        <taxon>Bovidae</taxon>
        <taxon>Bovinae</taxon>
        <taxon>Bos</taxon>
    </lineage>
</organism>
<proteinExistence type="inferred from homology"/>
<dbReference type="GO" id="GO:0051539">
    <property type="term" value="F:4 iron, 4 sulfur cluster binding"/>
    <property type="evidence" value="ECO:0007669"/>
    <property type="project" value="UniProtKB-KW"/>
</dbReference>
<dbReference type="GO" id="GO:0006297">
    <property type="term" value="P:nucleotide-excision repair, DNA gap filling"/>
    <property type="evidence" value="ECO:0007669"/>
    <property type="project" value="TreeGrafter"/>
</dbReference>
<dbReference type="GO" id="GO:0003887">
    <property type="term" value="F:DNA-directed DNA polymerase activity"/>
    <property type="evidence" value="ECO:0007669"/>
    <property type="project" value="UniProtKB-KW"/>
</dbReference>
<reference evidence="3" key="3">
    <citation type="submission" date="2025-09" db="UniProtKB">
        <authorList>
            <consortium name="Ensembl"/>
        </authorList>
    </citation>
    <scope>IDENTIFICATION</scope>
</reference>
<dbReference type="Pfam" id="PF23250">
    <property type="entry name" value="zf_DPOE_2"/>
    <property type="match status" value="1"/>
</dbReference>
<dbReference type="GO" id="GO:0003677">
    <property type="term" value="F:DNA binding"/>
    <property type="evidence" value="ECO:0007669"/>
    <property type="project" value="UniProtKB-KW"/>
</dbReference>
<dbReference type="PANTHER" id="PTHR10670">
    <property type="entry name" value="DNA POLYMERASE EPSILON CATALYTIC SUBUNIT A"/>
    <property type="match status" value="1"/>
</dbReference>
<dbReference type="GO" id="GO:0008622">
    <property type="term" value="C:epsilon DNA polymerase complex"/>
    <property type="evidence" value="ECO:0007669"/>
    <property type="project" value="InterPro"/>
</dbReference>
<dbReference type="PANTHER" id="PTHR10670:SF0">
    <property type="entry name" value="DNA POLYMERASE EPSILON CATALYTIC SUBUNIT A"/>
    <property type="match status" value="1"/>
</dbReference>
<evidence type="ECO:0000313" key="3">
    <source>
        <dbReference type="Ensembl" id="ENSBGRP00000010114.1"/>
    </source>
</evidence>
<keyword evidence="1" id="KW-0238">DNA-binding</keyword>
<dbReference type="Proteomes" id="UP000694520">
    <property type="component" value="Chromosome 16"/>
</dbReference>
<comment type="function">
    <text evidence="1">DNA polymerase II participates in chromosomal DNA replication.</text>
</comment>
<dbReference type="AlphaFoldDB" id="A0A8B9WV17"/>
<keyword evidence="1" id="KW-0411">Iron-sulfur</keyword>
<name>A0A8B9WV17_BOSMU</name>
<dbReference type="InterPro" id="IPR029703">
    <property type="entry name" value="POL2"/>
</dbReference>
<reference evidence="3" key="1">
    <citation type="submission" date="2019-05" db="EMBL/GenBank/DDBJ databases">
        <authorList>
            <person name="Zhang S."/>
            <person name="Liu J."/>
        </authorList>
    </citation>
    <scope>NUCLEOTIDE SEQUENCE [LARGE SCALE GENOMIC DNA]</scope>
</reference>
<feature type="region of interest" description="Disordered" evidence="2">
    <location>
        <begin position="1"/>
        <end position="53"/>
    </location>
</feature>
<feature type="region of interest" description="Disordered" evidence="2">
    <location>
        <begin position="100"/>
        <end position="123"/>
    </location>
</feature>
<keyword evidence="1" id="KW-0862">Zinc</keyword>
<evidence type="ECO:0000256" key="1">
    <source>
        <dbReference type="RuleBase" id="RU365029"/>
    </source>
</evidence>
<keyword evidence="1" id="KW-0539">Nucleus</keyword>
<keyword evidence="1" id="KW-0235">DNA replication</keyword>